<proteinExistence type="predicted"/>
<reference evidence="1" key="2">
    <citation type="journal article" date="2021" name="Microbiome">
        <title>Successional dynamics and alternative stable states in a saline activated sludge microbial community over 9 years.</title>
        <authorList>
            <person name="Wang Y."/>
            <person name="Ye J."/>
            <person name="Ju F."/>
            <person name="Liu L."/>
            <person name="Boyd J.A."/>
            <person name="Deng Y."/>
            <person name="Parks D.H."/>
            <person name="Jiang X."/>
            <person name="Yin X."/>
            <person name="Woodcroft B.J."/>
            <person name="Tyson G.W."/>
            <person name="Hugenholtz P."/>
            <person name="Polz M.F."/>
            <person name="Zhang T."/>
        </authorList>
    </citation>
    <scope>NUCLEOTIDE SEQUENCE</scope>
    <source>
        <strain evidence="1">HKST-UBA13</strain>
    </source>
</reference>
<evidence type="ECO:0000313" key="2">
    <source>
        <dbReference type="Proteomes" id="UP000775877"/>
    </source>
</evidence>
<accession>A0A955IB89</accession>
<comment type="caution">
    <text evidence="1">The sequence shown here is derived from an EMBL/GenBank/DDBJ whole genome shotgun (WGS) entry which is preliminary data.</text>
</comment>
<dbReference type="Proteomes" id="UP000775877">
    <property type="component" value="Unassembled WGS sequence"/>
</dbReference>
<organism evidence="1 2">
    <name type="scientific">Candidatus Dojkabacteria bacterium</name>
    <dbReference type="NCBI Taxonomy" id="2099670"/>
    <lineage>
        <taxon>Bacteria</taxon>
        <taxon>Candidatus Dojkabacteria</taxon>
    </lineage>
</organism>
<name>A0A955IB89_9BACT</name>
<dbReference type="EMBL" id="JAGQLJ010000052">
    <property type="protein sequence ID" value="MCA9381156.1"/>
    <property type="molecule type" value="Genomic_DNA"/>
</dbReference>
<feature type="non-terminal residue" evidence="1">
    <location>
        <position position="234"/>
    </location>
</feature>
<gene>
    <name evidence="1" type="ORF">KC678_02735</name>
</gene>
<reference evidence="1" key="1">
    <citation type="submission" date="2020-04" db="EMBL/GenBank/DDBJ databases">
        <authorList>
            <person name="Zhang T."/>
        </authorList>
    </citation>
    <scope>NUCLEOTIDE SEQUENCE</scope>
    <source>
        <strain evidence="1">HKST-UBA13</strain>
    </source>
</reference>
<sequence>MTNSAQSTTFNYFVGSGLVLTDGSKTTADLVPLQLGIFNSKNYKALSAATANAKAVPEIIIAMGSPNDEKISWTNAAMSFKSVPIQASKLIAWRKSSPVKPKQHKVVIGWDGTTDCKTIDAECDKTYTLHLQLEGSPTTRFFGAKPLTETFVYHTPCCTDCVSGCTADVEVMVDDYINQINVHPRISPFVKAEKLVSYSSAPTTETVAYESYTLTIADEGTIQDLAKIQATYSD</sequence>
<evidence type="ECO:0000313" key="1">
    <source>
        <dbReference type="EMBL" id="MCA9381156.1"/>
    </source>
</evidence>
<dbReference type="AlphaFoldDB" id="A0A955IB89"/>
<protein>
    <submittedName>
        <fullName evidence="1">Uncharacterized protein</fullName>
    </submittedName>
</protein>